<evidence type="ECO:0000313" key="5">
    <source>
        <dbReference type="Proteomes" id="UP000298030"/>
    </source>
</evidence>
<dbReference type="InterPro" id="IPR023582">
    <property type="entry name" value="Impact"/>
</dbReference>
<reference evidence="4 5" key="1">
    <citation type="journal article" date="2019" name="Nat. Ecol. Evol.">
        <title>Megaphylogeny resolves global patterns of mushroom evolution.</title>
        <authorList>
            <person name="Varga T."/>
            <person name="Krizsan K."/>
            <person name="Foldi C."/>
            <person name="Dima B."/>
            <person name="Sanchez-Garcia M."/>
            <person name="Sanchez-Ramirez S."/>
            <person name="Szollosi G.J."/>
            <person name="Szarkandi J.G."/>
            <person name="Papp V."/>
            <person name="Albert L."/>
            <person name="Andreopoulos W."/>
            <person name="Angelini C."/>
            <person name="Antonin V."/>
            <person name="Barry K.W."/>
            <person name="Bougher N.L."/>
            <person name="Buchanan P."/>
            <person name="Buyck B."/>
            <person name="Bense V."/>
            <person name="Catcheside P."/>
            <person name="Chovatia M."/>
            <person name="Cooper J."/>
            <person name="Damon W."/>
            <person name="Desjardin D."/>
            <person name="Finy P."/>
            <person name="Geml J."/>
            <person name="Haridas S."/>
            <person name="Hughes K."/>
            <person name="Justo A."/>
            <person name="Karasinski D."/>
            <person name="Kautmanova I."/>
            <person name="Kiss B."/>
            <person name="Kocsube S."/>
            <person name="Kotiranta H."/>
            <person name="LaButti K.M."/>
            <person name="Lechner B.E."/>
            <person name="Liimatainen K."/>
            <person name="Lipzen A."/>
            <person name="Lukacs Z."/>
            <person name="Mihaltcheva S."/>
            <person name="Morgado L.N."/>
            <person name="Niskanen T."/>
            <person name="Noordeloos M.E."/>
            <person name="Ohm R.A."/>
            <person name="Ortiz-Santana B."/>
            <person name="Ovrebo C."/>
            <person name="Racz N."/>
            <person name="Riley R."/>
            <person name="Savchenko A."/>
            <person name="Shiryaev A."/>
            <person name="Soop K."/>
            <person name="Spirin V."/>
            <person name="Szebenyi C."/>
            <person name="Tomsovsky M."/>
            <person name="Tulloss R.E."/>
            <person name="Uehling J."/>
            <person name="Grigoriev I.V."/>
            <person name="Vagvolgyi C."/>
            <person name="Papp T."/>
            <person name="Martin F.M."/>
            <person name="Miettinen O."/>
            <person name="Hibbett D.S."/>
            <person name="Nagy L.G."/>
        </authorList>
    </citation>
    <scope>NUCLEOTIDE SEQUENCE [LARGE SCALE GENOMIC DNA]</scope>
    <source>
        <strain evidence="4 5">FP101781</strain>
    </source>
</reference>
<dbReference type="PANTHER" id="PTHR16301">
    <property type="entry name" value="IMPACT-RELATED"/>
    <property type="match status" value="1"/>
</dbReference>
<sequence length="258" mass="28189">MGTLDAFISSQRSPISDPAFTSQEIVDRGSVFVANIYHAVTPQEAKQRVEQMKRVVHSSKPATHEMAAWRCMVLRPGCTGLAGPGDFELQSGYKDDSERWGGGKILNAMERLAILDAVVIVSRWYGGALLGPARFDHIAQCATEVARKFKDQEELLELKTLLESLDDILASLRQEYKKLSTDEPCSSQDTTSTAETLSGLPIPVVKKPDYATIDVAKAKRLVRVREGSIASVKLLIAKLQAVETSPRTGEGSEPTSQT</sequence>
<organism evidence="4 5">
    <name type="scientific">Coprinellus micaceus</name>
    <name type="common">Glistening ink-cap mushroom</name>
    <name type="synonym">Coprinus micaceus</name>
    <dbReference type="NCBI Taxonomy" id="71717"/>
    <lineage>
        <taxon>Eukaryota</taxon>
        <taxon>Fungi</taxon>
        <taxon>Dikarya</taxon>
        <taxon>Basidiomycota</taxon>
        <taxon>Agaricomycotina</taxon>
        <taxon>Agaricomycetes</taxon>
        <taxon>Agaricomycetidae</taxon>
        <taxon>Agaricales</taxon>
        <taxon>Agaricineae</taxon>
        <taxon>Psathyrellaceae</taxon>
        <taxon>Coprinellus</taxon>
    </lineage>
</organism>
<dbReference type="Gene3D" id="3.30.230.30">
    <property type="entry name" value="Impact, N-terminal domain"/>
    <property type="match status" value="1"/>
</dbReference>
<dbReference type="EMBL" id="QPFP01000003">
    <property type="protein sequence ID" value="TEB38448.1"/>
    <property type="molecule type" value="Genomic_DNA"/>
</dbReference>
<comment type="similarity">
    <text evidence="1">Belongs to the IMPACT family.</text>
</comment>
<dbReference type="PANTHER" id="PTHR16301:SF25">
    <property type="entry name" value="PROTEIN IMPACT"/>
    <property type="match status" value="1"/>
</dbReference>
<dbReference type="InterPro" id="IPR020569">
    <property type="entry name" value="UPF0029_Impact_CS"/>
</dbReference>
<keyword evidence="4" id="KW-0689">Ribosomal protein</keyword>
<evidence type="ECO:0000259" key="3">
    <source>
        <dbReference type="Pfam" id="PF01205"/>
    </source>
</evidence>
<dbReference type="Pfam" id="PF01205">
    <property type="entry name" value="Impact_N"/>
    <property type="match status" value="1"/>
</dbReference>
<evidence type="ECO:0000256" key="1">
    <source>
        <dbReference type="ARBA" id="ARBA00007665"/>
    </source>
</evidence>
<dbReference type="InterPro" id="IPR001498">
    <property type="entry name" value="Impact_N"/>
</dbReference>
<dbReference type="OrthoDB" id="69641at2759"/>
<gene>
    <name evidence="4" type="ORF">FA13DRAFT_1752047</name>
</gene>
<name>A0A4Y7TX93_COPMI</name>
<accession>A0A4Y7TX93</accession>
<keyword evidence="2" id="KW-0175">Coiled coil</keyword>
<feature type="coiled-coil region" evidence="2">
    <location>
        <begin position="155"/>
        <end position="182"/>
    </location>
</feature>
<protein>
    <submittedName>
        <fullName evidence="4">Ribosomal protein S5 domain 2-like protein</fullName>
    </submittedName>
</protein>
<dbReference type="STRING" id="71717.A0A4Y7TX93"/>
<comment type="caution">
    <text evidence="4">The sequence shown here is derived from an EMBL/GenBank/DDBJ whole genome shotgun (WGS) entry which is preliminary data.</text>
</comment>
<keyword evidence="4" id="KW-0687">Ribonucleoprotein</keyword>
<dbReference type="SUPFAM" id="SSF54211">
    <property type="entry name" value="Ribosomal protein S5 domain 2-like"/>
    <property type="match status" value="1"/>
</dbReference>
<proteinExistence type="inferred from homology"/>
<keyword evidence="5" id="KW-1185">Reference proteome</keyword>
<feature type="domain" description="Impact N-terminal" evidence="3">
    <location>
        <begin position="28"/>
        <end position="145"/>
    </location>
</feature>
<dbReference type="GO" id="GO:0005737">
    <property type="term" value="C:cytoplasm"/>
    <property type="evidence" value="ECO:0007669"/>
    <property type="project" value="TreeGrafter"/>
</dbReference>
<dbReference type="AlphaFoldDB" id="A0A4Y7TX93"/>
<dbReference type="InterPro" id="IPR036956">
    <property type="entry name" value="Impact_N_sf"/>
</dbReference>
<dbReference type="GO" id="GO:0140469">
    <property type="term" value="P:GCN2-mediated signaling"/>
    <property type="evidence" value="ECO:0007669"/>
    <property type="project" value="TreeGrafter"/>
</dbReference>
<evidence type="ECO:0000256" key="2">
    <source>
        <dbReference type="SAM" id="Coils"/>
    </source>
</evidence>
<dbReference type="Proteomes" id="UP000298030">
    <property type="component" value="Unassembled WGS sequence"/>
</dbReference>
<evidence type="ECO:0000313" key="4">
    <source>
        <dbReference type="EMBL" id="TEB38448.1"/>
    </source>
</evidence>
<dbReference type="GO" id="GO:0006446">
    <property type="term" value="P:regulation of translational initiation"/>
    <property type="evidence" value="ECO:0007669"/>
    <property type="project" value="TreeGrafter"/>
</dbReference>
<dbReference type="PROSITE" id="PS00910">
    <property type="entry name" value="UPF0029"/>
    <property type="match status" value="1"/>
</dbReference>
<dbReference type="GO" id="GO:0005840">
    <property type="term" value="C:ribosome"/>
    <property type="evidence" value="ECO:0007669"/>
    <property type="project" value="UniProtKB-KW"/>
</dbReference>
<dbReference type="InterPro" id="IPR020568">
    <property type="entry name" value="Ribosomal_Su5_D2-typ_SF"/>
</dbReference>